<dbReference type="GO" id="GO:0160138">
    <property type="term" value="F:23S rRNA pseudouridine(2604) synthase activity"/>
    <property type="evidence" value="ECO:0007669"/>
    <property type="project" value="UniProtKB-EC"/>
</dbReference>
<evidence type="ECO:0000256" key="10">
    <source>
        <dbReference type="PROSITE-ProRule" id="PRU00182"/>
    </source>
</evidence>
<evidence type="ECO:0000256" key="2">
    <source>
        <dbReference type="ARBA" id="ARBA00036535"/>
    </source>
</evidence>
<dbReference type="SMART" id="SM00363">
    <property type="entry name" value="S4"/>
    <property type="match status" value="1"/>
</dbReference>
<keyword evidence="13" id="KW-1185">Reference proteome</keyword>
<protein>
    <recommendedName>
        <fullName evidence="4">Dual-specificity RNA pseudouridine synthase RluF</fullName>
        <ecNumber evidence="3">5.4.99.21</ecNumber>
    </recommendedName>
    <alternativeName>
        <fullName evidence="6">23S rRNA pseudouridine(2604) synthase</fullName>
    </alternativeName>
    <alternativeName>
        <fullName evidence="8">Ribosomal large subunit pseudouridine synthase F</fullName>
    </alternativeName>
    <alternativeName>
        <fullName evidence="7">rRNA pseudouridylate synthase F</fullName>
    </alternativeName>
    <alternativeName>
        <fullName evidence="9">rRNA-uridine isomerase F</fullName>
    </alternativeName>
    <alternativeName>
        <fullName evidence="5">tRNA(Tyr) pseudouridine(35) synthase</fullName>
    </alternativeName>
</protein>
<dbReference type="InterPro" id="IPR050343">
    <property type="entry name" value="RsuA_PseudoU_synthase"/>
</dbReference>
<evidence type="ECO:0000256" key="4">
    <source>
        <dbReference type="ARBA" id="ARBA00039989"/>
    </source>
</evidence>
<dbReference type="Proteomes" id="UP000272193">
    <property type="component" value="Unassembled WGS sequence"/>
</dbReference>
<evidence type="ECO:0000256" key="6">
    <source>
        <dbReference type="ARBA" id="ARBA00041697"/>
    </source>
</evidence>
<dbReference type="EMBL" id="RKQL01000003">
    <property type="protein sequence ID" value="RPE67719.1"/>
    <property type="molecule type" value="Genomic_DNA"/>
</dbReference>
<dbReference type="Gene3D" id="3.30.2350.10">
    <property type="entry name" value="Pseudouridine synthase"/>
    <property type="match status" value="1"/>
</dbReference>
<evidence type="ECO:0000313" key="13">
    <source>
        <dbReference type="Proteomes" id="UP000272193"/>
    </source>
</evidence>
<dbReference type="GO" id="GO:0001522">
    <property type="term" value="P:pseudouridine synthesis"/>
    <property type="evidence" value="ECO:0007669"/>
    <property type="project" value="InterPro"/>
</dbReference>
<comment type="catalytic activity">
    <reaction evidence="2">
        <text>uridine(2604) in 23S rRNA = pseudouridine(2604) in 23S rRNA</text>
        <dbReference type="Rhea" id="RHEA:38875"/>
        <dbReference type="Rhea" id="RHEA-COMP:10093"/>
        <dbReference type="Rhea" id="RHEA-COMP:10094"/>
        <dbReference type="ChEBI" id="CHEBI:65314"/>
        <dbReference type="ChEBI" id="CHEBI:65315"/>
        <dbReference type="EC" id="5.4.99.21"/>
    </reaction>
</comment>
<dbReference type="RefSeq" id="WP_124222425.1">
    <property type="nucleotide sequence ID" value="NZ_RKQL01000003.1"/>
</dbReference>
<dbReference type="PANTHER" id="PTHR47683:SF2">
    <property type="entry name" value="RNA-BINDING S4 DOMAIN-CONTAINING PROTEIN"/>
    <property type="match status" value="1"/>
</dbReference>
<dbReference type="PANTHER" id="PTHR47683">
    <property type="entry name" value="PSEUDOURIDINE SYNTHASE FAMILY PROTEIN-RELATED"/>
    <property type="match status" value="1"/>
</dbReference>
<gene>
    <name evidence="12" type="ORF">EDC62_1602</name>
</gene>
<evidence type="ECO:0000313" key="12">
    <source>
        <dbReference type="EMBL" id="RPE67719.1"/>
    </source>
</evidence>
<dbReference type="PROSITE" id="PS50889">
    <property type="entry name" value="S4"/>
    <property type="match status" value="1"/>
</dbReference>
<dbReference type="GO" id="GO:0006396">
    <property type="term" value="P:RNA processing"/>
    <property type="evidence" value="ECO:0007669"/>
    <property type="project" value="UniProtKB-ARBA"/>
</dbReference>
<dbReference type="OrthoDB" id="9807213at2"/>
<dbReference type="AlphaFoldDB" id="A0A3N4UK92"/>
<evidence type="ECO:0000256" key="1">
    <source>
        <dbReference type="ARBA" id="ARBA00036390"/>
    </source>
</evidence>
<dbReference type="EC" id="5.4.99.21" evidence="3"/>
<dbReference type="CDD" id="cd00165">
    <property type="entry name" value="S4"/>
    <property type="match status" value="1"/>
</dbReference>
<evidence type="ECO:0000256" key="5">
    <source>
        <dbReference type="ARBA" id="ARBA00041420"/>
    </source>
</evidence>
<dbReference type="GO" id="GO:0003723">
    <property type="term" value="F:RNA binding"/>
    <property type="evidence" value="ECO:0007669"/>
    <property type="project" value="UniProtKB-KW"/>
</dbReference>
<sequence length="241" mass="26058">MNRPPNPGAAPVEVGERLAKRVAALRGCSRAEAERLIEGGWVRVDGVVVEQPQHRVRDERIEIDPNAQAAALRPMTLLLHRSAAAAAAPPAAADRWDADPSRERLLRRHLQALQAPLSLPPACSGLVVWTQDAAVARRLMEDETLLEQEFQLDVAGPVSPVQRAALQQALPGGKASVGSSQADRTRLRVVGKGAQAPAVLLDASARAGLAILALKRLRIGRIALGPLPEGRWRFLRPFERF</sequence>
<comment type="catalytic activity">
    <reaction evidence="1">
        <text>uridine(35) in tRNA(Tyr) = pseudouridine(35) in tRNA(Tyr)</text>
        <dbReference type="Rhea" id="RHEA:60556"/>
        <dbReference type="Rhea" id="RHEA-COMP:15607"/>
        <dbReference type="Rhea" id="RHEA-COMP:15608"/>
        <dbReference type="ChEBI" id="CHEBI:65314"/>
        <dbReference type="ChEBI" id="CHEBI:65315"/>
    </reaction>
</comment>
<dbReference type="SUPFAM" id="SSF55120">
    <property type="entry name" value="Pseudouridine synthase"/>
    <property type="match status" value="1"/>
</dbReference>
<dbReference type="Gene3D" id="3.10.290.10">
    <property type="entry name" value="RNA-binding S4 domain"/>
    <property type="match status" value="1"/>
</dbReference>
<evidence type="ECO:0000259" key="11">
    <source>
        <dbReference type="SMART" id="SM00363"/>
    </source>
</evidence>
<reference evidence="12 13" key="1">
    <citation type="submission" date="2018-11" db="EMBL/GenBank/DDBJ databases">
        <title>Genomic Encyclopedia of Type Strains, Phase IV (KMG-IV): sequencing the most valuable type-strain genomes for metagenomic binning, comparative biology and taxonomic classification.</title>
        <authorList>
            <person name="Goeker M."/>
        </authorList>
    </citation>
    <scope>NUCLEOTIDE SEQUENCE [LARGE SCALE GENOMIC DNA]</scope>
    <source>
        <strain evidence="12 13">DSM 101684</strain>
    </source>
</reference>
<organism evidence="12 13">
    <name type="scientific">Tibeticola sediminis</name>
    <dbReference type="NCBI Taxonomy" id="1917811"/>
    <lineage>
        <taxon>Bacteria</taxon>
        <taxon>Pseudomonadati</taxon>
        <taxon>Pseudomonadota</taxon>
        <taxon>Betaproteobacteria</taxon>
        <taxon>Burkholderiales</taxon>
        <taxon>Comamonadaceae</taxon>
        <taxon>Tibeticola</taxon>
    </lineage>
</organism>
<evidence type="ECO:0000256" key="3">
    <source>
        <dbReference type="ARBA" id="ARBA00038922"/>
    </source>
</evidence>
<proteinExistence type="predicted"/>
<dbReference type="InterPro" id="IPR020103">
    <property type="entry name" value="PsdUridine_synth_cat_dom_sf"/>
</dbReference>
<name>A0A3N4UK92_9BURK</name>
<keyword evidence="10" id="KW-0694">RNA-binding</keyword>
<dbReference type="InterPro" id="IPR036986">
    <property type="entry name" value="S4_RNA-bd_sf"/>
</dbReference>
<dbReference type="SUPFAM" id="SSF55174">
    <property type="entry name" value="Alpha-L RNA-binding motif"/>
    <property type="match status" value="1"/>
</dbReference>
<comment type="caution">
    <text evidence="12">The sequence shown here is derived from an EMBL/GenBank/DDBJ whole genome shotgun (WGS) entry which is preliminary data.</text>
</comment>
<evidence type="ECO:0000256" key="7">
    <source>
        <dbReference type="ARBA" id="ARBA00042843"/>
    </source>
</evidence>
<dbReference type="Pfam" id="PF01479">
    <property type="entry name" value="S4"/>
    <property type="match status" value="1"/>
</dbReference>
<accession>A0A3N4UK92</accession>
<evidence type="ECO:0000256" key="9">
    <source>
        <dbReference type="ARBA" id="ARBA00043147"/>
    </source>
</evidence>
<evidence type="ECO:0000256" key="8">
    <source>
        <dbReference type="ARBA" id="ARBA00042890"/>
    </source>
</evidence>
<dbReference type="InterPro" id="IPR002942">
    <property type="entry name" value="S4_RNA-bd"/>
</dbReference>
<feature type="domain" description="RNA-binding S4" evidence="11">
    <location>
        <begin position="16"/>
        <end position="74"/>
    </location>
</feature>